<protein>
    <submittedName>
        <fullName evidence="1">Uncharacterized protein</fullName>
    </submittedName>
</protein>
<keyword evidence="2" id="KW-1185">Reference proteome</keyword>
<feature type="non-terminal residue" evidence="1">
    <location>
        <position position="73"/>
    </location>
</feature>
<dbReference type="AlphaFoldDB" id="A0AA38GSU2"/>
<evidence type="ECO:0000313" key="1">
    <source>
        <dbReference type="EMBL" id="KAH9326100.1"/>
    </source>
</evidence>
<reference evidence="1 2" key="1">
    <citation type="journal article" date="2021" name="Nat. Plants">
        <title>The Taxus genome provides insights into paclitaxel biosynthesis.</title>
        <authorList>
            <person name="Xiong X."/>
            <person name="Gou J."/>
            <person name="Liao Q."/>
            <person name="Li Y."/>
            <person name="Zhou Q."/>
            <person name="Bi G."/>
            <person name="Li C."/>
            <person name="Du R."/>
            <person name="Wang X."/>
            <person name="Sun T."/>
            <person name="Guo L."/>
            <person name="Liang H."/>
            <person name="Lu P."/>
            <person name="Wu Y."/>
            <person name="Zhang Z."/>
            <person name="Ro D.K."/>
            <person name="Shang Y."/>
            <person name="Huang S."/>
            <person name="Yan J."/>
        </authorList>
    </citation>
    <scope>NUCLEOTIDE SEQUENCE [LARGE SCALE GENOMIC DNA]</scope>
    <source>
        <strain evidence="1">Ta-2019</strain>
    </source>
</reference>
<feature type="non-terminal residue" evidence="1">
    <location>
        <position position="1"/>
    </location>
</feature>
<dbReference type="Proteomes" id="UP000824469">
    <property type="component" value="Unassembled WGS sequence"/>
</dbReference>
<dbReference type="EMBL" id="JAHRHJ020000002">
    <property type="protein sequence ID" value="KAH9326100.1"/>
    <property type="molecule type" value="Genomic_DNA"/>
</dbReference>
<accession>A0AA38GSU2</accession>
<gene>
    <name evidence="1" type="ORF">KI387_006278</name>
</gene>
<evidence type="ECO:0000313" key="2">
    <source>
        <dbReference type="Proteomes" id="UP000824469"/>
    </source>
</evidence>
<sequence length="73" mass="8020">TQHPIHALLFVVSLNWTPVPMPALEHSALISTMFPTGMRFASADVKMNVLSSALRGFQKRPGNTWVRAGNSTE</sequence>
<comment type="caution">
    <text evidence="1">The sequence shown here is derived from an EMBL/GenBank/DDBJ whole genome shotgun (WGS) entry which is preliminary data.</text>
</comment>
<proteinExistence type="predicted"/>
<name>A0AA38GSU2_TAXCH</name>
<organism evidence="1 2">
    <name type="scientific">Taxus chinensis</name>
    <name type="common">Chinese yew</name>
    <name type="synonym">Taxus wallichiana var. chinensis</name>
    <dbReference type="NCBI Taxonomy" id="29808"/>
    <lineage>
        <taxon>Eukaryota</taxon>
        <taxon>Viridiplantae</taxon>
        <taxon>Streptophyta</taxon>
        <taxon>Embryophyta</taxon>
        <taxon>Tracheophyta</taxon>
        <taxon>Spermatophyta</taxon>
        <taxon>Pinopsida</taxon>
        <taxon>Pinidae</taxon>
        <taxon>Conifers II</taxon>
        <taxon>Cupressales</taxon>
        <taxon>Taxaceae</taxon>
        <taxon>Taxus</taxon>
    </lineage>
</organism>